<keyword evidence="2" id="KW-1185">Reference proteome</keyword>
<evidence type="ECO:0000313" key="2">
    <source>
        <dbReference type="Proteomes" id="UP001157502"/>
    </source>
</evidence>
<gene>
    <name evidence="1" type="ORF">DPEC_G00051130</name>
</gene>
<proteinExistence type="predicted"/>
<protein>
    <submittedName>
        <fullName evidence="1">Uncharacterized protein</fullName>
    </submittedName>
</protein>
<organism evidence="1 2">
    <name type="scientific">Dallia pectoralis</name>
    <name type="common">Alaska blackfish</name>
    <dbReference type="NCBI Taxonomy" id="75939"/>
    <lineage>
        <taxon>Eukaryota</taxon>
        <taxon>Metazoa</taxon>
        <taxon>Chordata</taxon>
        <taxon>Craniata</taxon>
        <taxon>Vertebrata</taxon>
        <taxon>Euteleostomi</taxon>
        <taxon>Actinopterygii</taxon>
        <taxon>Neopterygii</taxon>
        <taxon>Teleostei</taxon>
        <taxon>Protacanthopterygii</taxon>
        <taxon>Esociformes</taxon>
        <taxon>Umbridae</taxon>
        <taxon>Dallia</taxon>
    </lineage>
</organism>
<accession>A0ACC2HBD8</accession>
<comment type="caution">
    <text evidence="1">The sequence shown here is derived from an EMBL/GenBank/DDBJ whole genome shotgun (WGS) entry which is preliminary data.</text>
</comment>
<reference evidence="1" key="1">
    <citation type="submission" date="2021-05" db="EMBL/GenBank/DDBJ databases">
        <authorList>
            <person name="Pan Q."/>
            <person name="Jouanno E."/>
            <person name="Zahm M."/>
            <person name="Klopp C."/>
            <person name="Cabau C."/>
            <person name="Louis A."/>
            <person name="Berthelot C."/>
            <person name="Parey E."/>
            <person name="Roest Crollius H."/>
            <person name="Montfort J."/>
            <person name="Robinson-Rechavi M."/>
            <person name="Bouchez O."/>
            <person name="Lampietro C."/>
            <person name="Lopez Roques C."/>
            <person name="Donnadieu C."/>
            <person name="Postlethwait J."/>
            <person name="Bobe J."/>
            <person name="Dillon D."/>
            <person name="Chandos A."/>
            <person name="von Hippel F."/>
            <person name="Guiguen Y."/>
        </authorList>
    </citation>
    <scope>NUCLEOTIDE SEQUENCE</scope>
    <source>
        <strain evidence="1">YG-Jan2019</strain>
    </source>
</reference>
<dbReference type="EMBL" id="CM055731">
    <property type="protein sequence ID" value="KAJ8013232.1"/>
    <property type="molecule type" value="Genomic_DNA"/>
</dbReference>
<dbReference type="Proteomes" id="UP001157502">
    <property type="component" value="Chromosome 4"/>
</dbReference>
<sequence>MAEEMAKREIIFLFAFALLSGFHLSDGKISGAEISGTRQNGSAAYCLTSCQLHRQQALLDGNALLRPQCQASGEYQPVQCDRV</sequence>
<name>A0ACC2HBD8_DALPE</name>
<evidence type="ECO:0000313" key="1">
    <source>
        <dbReference type="EMBL" id="KAJ8013232.1"/>
    </source>
</evidence>